<evidence type="ECO:0000259" key="1">
    <source>
        <dbReference type="Pfam" id="PF08291"/>
    </source>
</evidence>
<dbReference type="InterPro" id="IPR009045">
    <property type="entry name" value="Zn_M74/Hedgehog-like"/>
</dbReference>
<dbReference type="STRING" id="1088721.JI59_04410"/>
<dbReference type="eggNOG" id="COG3108">
    <property type="taxonomic scope" value="Bacteria"/>
</dbReference>
<dbReference type="KEGG" id="npn:JI59_04410"/>
<dbReference type="Pfam" id="PF08291">
    <property type="entry name" value="Peptidase_M15_3"/>
    <property type="match status" value="1"/>
</dbReference>
<dbReference type="OrthoDB" id="7171572at2"/>
<sequence>MQLSKHFTLEEMVRSQTAERLGIDNTPSQEIVANLRGLCAHVLEPVRAHFNSPVIVSSGYRCPQLNVAIGGSKSSQHCKGEAGDFSVLGQPNITVFKWIWHNLDYDQLIYEFGESGWIHASFSANRMRNMELTAVRRGGRVQYLPGLVA</sequence>
<dbReference type="Gene3D" id="3.30.1380.10">
    <property type="match status" value="1"/>
</dbReference>
<dbReference type="RefSeq" id="WP_007014016.1">
    <property type="nucleotide sequence ID" value="NZ_AGFM01000049.1"/>
</dbReference>
<dbReference type="SUPFAM" id="SSF55166">
    <property type="entry name" value="Hedgehog/DD-peptidase"/>
    <property type="match status" value="1"/>
</dbReference>
<proteinExistence type="predicted"/>
<feature type="domain" description="Peptidase M15A C-terminal" evidence="1">
    <location>
        <begin position="5"/>
        <end position="119"/>
    </location>
</feature>
<organism evidence="2 3">
    <name type="scientific">Novosphingobium pentaromativorans US6-1</name>
    <dbReference type="NCBI Taxonomy" id="1088721"/>
    <lineage>
        <taxon>Bacteria</taxon>
        <taxon>Pseudomonadati</taxon>
        <taxon>Pseudomonadota</taxon>
        <taxon>Alphaproteobacteria</taxon>
        <taxon>Sphingomonadales</taxon>
        <taxon>Sphingomonadaceae</taxon>
        <taxon>Novosphingobium</taxon>
    </lineage>
</organism>
<accession>G6EFI7</accession>
<dbReference type="AlphaFoldDB" id="G6EFI7"/>
<dbReference type="Proteomes" id="UP000004030">
    <property type="component" value="Unassembled WGS sequence"/>
</dbReference>
<gene>
    <name evidence="2" type="ORF">NSU_3108</name>
</gene>
<evidence type="ECO:0000313" key="3">
    <source>
        <dbReference type="Proteomes" id="UP000004030"/>
    </source>
</evidence>
<keyword evidence="3" id="KW-1185">Reference proteome</keyword>
<evidence type="ECO:0000313" key="2">
    <source>
        <dbReference type="EMBL" id="EHJ59935.1"/>
    </source>
</evidence>
<reference evidence="2 3" key="1">
    <citation type="journal article" date="2012" name="J. Bacteriol.">
        <title>Genome sequence of benzo(a)pyrene-degrading bacterium Novosphingobium pentaromativorans US6-1.</title>
        <authorList>
            <person name="Luo Y.R."/>
            <person name="Kang S.G."/>
            <person name="Kim S.J."/>
            <person name="Kim M.R."/>
            <person name="Li N."/>
            <person name="Lee J.H."/>
            <person name="Kwon K.K."/>
        </authorList>
    </citation>
    <scope>NUCLEOTIDE SEQUENCE [LARGE SCALE GENOMIC DNA]</scope>
    <source>
        <strain evidence="2 3">US6-1</strain>
    </source>
</reference>
<name>G6EFI7_9SPHN</name>
<comment type="caution">
    <text evidence="2">The sequence shown here is derived from an EMBL/GenBank/DDBJ whole genome shotgun (WGS) entry which is preliminary data.</text>
</comment>
<dbReference type="PATRIC" id="fig|1088721.3.peg.3066"/>
<protein>
    <recommendedName>
        <fullName evidence="1">Peptidase M15A C-terminal domain-containing protein</fullName>
    </recommendedName>
</protein>
<dbReference type="InterPro" id="IPR013230">
    <property type="entry name" value="Peptidase_M15A_C"/>
</dbReference>
<dbReference type="EMBL" id="AGFM01000049">
    <property type="protein sequence ID" value="EHJ59935.1"/>
    <property type="molecule type" value="Genomic_DNA"/>
</dbReference>